<accession>A0A1E4RJ41</accession>
<dbReference type="EMBL" id="KV454541">
    <property type="protein sequence ID" value="ODV67279.1"/>
    <property type="molecule type" value="Genomic_DNA"/>
</dbReference>
<feature type="domain" description="F-box" evidence="1">
    <location>
        <begin position="1"/>
        <end position="44"/>
    </location>
</feature>
<dbReference type="InterPro" id="IPR032675">
    <property type="entry name" value="LRR_dom_sf"/>
</dbReference>
<protein>
    <recommendedName>
        <fullName evidence="1">F-box domain-containing protein</fullName>
    </recommendedName>
</protein>
<dbReference type="RefSeq" id="XP_020076346.1">
    <property type="nucleotide sequence ID" value="XM_020223586.1"/>
</dbReference>
<dbReference type="Proteomes" id="UP000095085">
    <property type="component" value="Unassembled WGS sequence"/>
</dbReference>
<reference evidence="3" key="1">
    <citation type="submission" date="2016-05" db="EMBL/GenBank/DDBJ databases">
        <title>Comparative genomics of biotechnologically important yeasts.</title>
        <authorList>
            <consortium name="DOE Joint Genome Institute"/>
            <person name="Riley R."/>
            <person name="Haridas S."/>
            <person name="Wolfe K.H."/>
            <person name="Lopes M.R."/>
            <person name="Hittinger C.T."/>
            <person name="Goker M."/>
            <person name="Salamov A."/>
            <person name="Wisecaver J."/>
            <person name="Long T.M."/>
            <person name="Aerts A.L."/>
            <person name="Barry K."/>
            <person name="Choi C."/>
            <person name="Clum A."/>
            <person name="Coughlan A.Y."/>
            <person name="Deshpande S."/>
            <person name="Douglass A.P."/>
            <person name="Hanson S.J."/>
            <person name="Klenk H.-P."/>
            <person name="Labutti K."/>
            <person name="Lapidus A."/>
            <person name="Lindquist E."/>
            <person name="Lipzen A."/>
            <person name="Meier-Kolthoff J.P."/>
            <person name="Ohm R.A."/>
            <person name="Otillar R.P."/>
            <person name="Pangilinan J."/>
            <person name="Peng Y."/>
            <person name="Rokas A."/>
            <person name="Rosa C.A."/>
            <person name="Scheuner C."/>
            <person name="Sibirny A.A."/>
            <person name="Slot J.C."/>
            <person name="Stielow J.B."/>
            <person name="Sun H."/>
            <person name="Kurtzman C.P."/>
            <person name="Blackwell M."/>
            <person name="Grigoriev I.V."/>
            <person name="Jeffries T.W."/>
        </authorList>
    </citation>
    <scope>NUCLEOTIDE SEQUENCE [LARGE SCALE GENOMIC DNA]</scope>
    <source>
        <strain evidence="3">NRRL Y-1933</strain>
    </source>
</reference>
<evidence type="ECO:0000313" key="2">
    <source>
        <dbReference type="EMBL" id="ODV67279.1"/>
    </source>
</evidence>
<dbReference type="PROSITE" id="PS50181">
    <property type="entry name" value="FBOX"/>
    <property type="match status" value="1"/>
</dbReference>
<gene>
    <name evidence="2" type="ORF">HYPBUDRAFT_6559</name>
</gene>
<sequence length="549" mass="63429">MLQELPLEILNQISYTLVPSDALHLAYTNKYLYSCLLPRLYSSLVIDSSKKNYQNQHLIKHKSYQRIPNILKATSSQTIHSTSIKSIYALRLVFKNLANHPSYASYIQILIIDNEFPDISNLEITHMLSQIMPLLTNLKVFHWFSLTKMIPFELLYELKFPNKLLELSGNFIYTSQTNLAGFNNLKIINLSSFQNSANLAKFENLASLPNLSKVIISKNFSCNNQLLSSKNITSNSLLTIPDSDPYLSVLFPQSSTKKLNLSSFCLKDINLDLKDVDHLISNINLNHLNELSIKNCTESFFHQNILINGLRRNLPPVTFLDKLTPFLTNLTKLNLDLSNELYNNDSIFKFLSNLPKLTHLIIKLNFNQYENINYQLFKFFTNLKPNLTYLNFDFDISSNIIYPPPNYAKPATFNYTLSSIEKLSSLKNLYYLKFPILQFQIPQFLLLIKPLSKLSHLQLVLLQSACETPSPILTNNLICQDYFNTSFLLDYKLNQIDQFKIYALDFKQSLSNLKYLSFSKKDDHFVFDCIGQVHLNLDLVNDFDHLLNI</sequence>
<organism evidence="2 3">
    <name type="scientific">Hyphopichia burtonii NRRL Y-1933</name>
    <dbReference type="NCBI Taxonomy" id="984485"/>
    <lineage>
        <taxon>Eukaryota</taxon>
        <taxon>Fungi</taxon>
        <taxon>Dikarya</taxon>
        <taxon>Ascomycota</taxon>
        <taxon>Saccharomycotina</taxon>
        <taxon>Pichiomycetes</taxon>
        <taxon>Debaryomycetaceae</taxon>
        <taxon>Hyphopichia</taxon>
    </lineage>
</organism>
<name>A0A1E4RJ41_9ASCO</name>
<dbReference type="OrthoDB" id="3162794at2759"/>
<evidence type="ECO:0000313" key="3">
    <source>
        <dbReference type="Proteomes" id="UP000095085"/>
    </source>
</evidence>
<dbReference type="GeneID" id="30998135"/>
<keyword evidence="3" id="KW-1185">Reference proteome</keyword>
<evidence type="ECO:0000259" key="1">
    <source>
        <dbReference type="PROSITE" id="PS50181"/>
    </source>
</evidence>
<proteinExistence type="predicted"/>
<dbReference type="Gene3D" id="3.80.10.10">
    <property type="entry name" value="Ribonuclease Inhibitor"/>
    <property type="match status" value="1"/>
</dbReference>
<dbReference type="AlphaFoldDB" id="A0A1E4RJ41"/>
<dbReference type="InterPro" id="IPR001810">
    <property type="entry name" value="F-box_dom"/>
</dbReference>